<dbReference type="OrthoDB" id="10472209at2759"/>
<gene>
    <name evidence="2" type="ORF">FCULG_00002761</name>
    <name evidence="3" type="ORF">HYE67_008085</name>
</gene>
<keyword evidence="4" id="KW-1185">Reference proteome</keyword>
<dbReference type="Proteomes" id="UP000241587">
    <property type="component" value="Unassembled WGS sequence"/>
</dbReference>
<proteinExistence type="predicted"/>
<accession>A0A2T4HB52</accession>
<reference evidence="2 4" key="1">
    <citation type="submission" date="2018-02" db="EMBL/GenBank/DDBJ databases">
        <title>Fusarium culmorum secondary metabolites in fungal-bacterial-plant interactions.</title>
        <authorList>
            <person name="Schmidt R."/>
        </authorList>
    </citation>
    <scope>NUCLEOTIDE SEQUENCE [LARGE SCALE GENOMIC DNA]</scope>
    <source>
        <strain evidence="2 4">PV</strain>
    </source>
</reference>
<evidence type="ECO:0000313" key="4">
    <source>
        <dbReference type="Proteomes" id="UP000241587"/>
    </source>
</evidence>
<dbReference type="AlphaFoldDB" id="A0A2T4HB52"/>
<name>A0A2T4HB52_FUSCU</name>
<organism evidence="2 4">
    <name type="scientific">Fusarium culmorum</name>
    <dbReference type="NCBI Taxonomy" id="5516"/>
    <lineage>
        <taxon>Eukaryota</taxon>
        <taxon>Fungi</taxon>
        <taxon>Dikarya</taxon>
        <taxon>Ascomycota</taxon>
        <taxon>Pezizomycotina</taxon>
        <taxon>Sordariomycetes</taxon>
        <taxon>Hypocreomycetidae</taxon>
        <taxon>Hypocreales</taxon>
        <taxon>Nectriaceae</taxon>
        <taxon>Fusarium</taxon>
    </lineage>
</organism>
<sequence length="74" mass="8642">MEDAQKLASQSKKAEDGGQIFGQMHQMDHLGRVIWRYVVKHDGHVPEETEHFCGECSKCMWTHKWNIILGYEKP</sequence>
<protein>
    <submittedName>
        <fullName evidence="2">Uncharacterized protein</fullName>
    </submittedName>
</protein>
<evidence type="ECO:0000313" key="2">
    <source>
        <dbReference type="EMBL" id="PTD13031.1"/>
    </source>
</evidence>
<dbReference type="EMBL" id="PVEM01000001">
    <property type="protein sequence ID" value="PTD13031.1"/>
    <property type="molecule type" value="Genomic_DNA"/>
</dbReference>
<dbReference type="Proteomes" id="UP000663297">
    <property type="component" value="Chromosome 4"/>
</dbReference>
<dbReference type="EMBL" id="CP064750">
    <property type="protein sequence ID" value="QPC65854.1"/>
    <property type="molecule type" value="Genomic_DNA"/>
</dbReference>
<evidence type="ECO:0000256" key="1">
    <source>
        <dbReference type="SAM" id="MobiDB-lite"/>
    </source>
</evidence>
<reference evidence="3" key="2">
    <citation type="submission" date="2020-11" db="EMBL/GenBank/DDBJ databases">
        <title>The chromosome-scale genome resource for two endophytic Fusarium species: F. culmorum and F. pseudograminearum.</title>
        <authorList>
            <person name="Yuan Z."/>
        </authorList>
    </citation>
    <scope>NUCLEOTIDE SEQUENCE</scope>
    <source>
        <strain evidence="3">Class2-1B</strain>
    </source>
</reference>
<feature type="region of interest" description="Disordered" evidence="1">
    <location>
        <begin position="1"/>
        <end position="20"/>
    </location>
</feature>
<evidence type="ECO:0000313" key="3">
    <source>
        <dbReference type="EMBL" id="QPC65854.1"/>
    </source>
</evidence>